<dbReference type="InterPro" id="IPR029063">
    <property type="entry name" value="SAM-dependent_MTases_sf"/>
</dbReference>
<dbReference type="GO" id="GO:0032259">
    <property type="term" value="P:methylation"/>
    <property type="evidence" value="ECO:0007669"/>
    <property type="project" value="InterPro"/>
</dbReference>
<dbReference type="GO" id="GO:0009307">
    <property type="term" value="P:DNA restriction-modification system"/>
    <property type="evidence" value="ECO:0007669"/>
    <property type="project" value="UniProtKB-KW"/>
</dbReference>
<dbReference type="PROSITE" id="PS00092">
    <property type="entry name" value="N6_MTASE"/>
    <property type="match status" value="1"/>
</dbReference>
<keyword evidence="2" id="KW-0238">DNA-binding</keyword>
<evidence type="ECO:0000313" key="4">
    <source>
        <dbReference type="EMBL" id="ERT08131.1"/>
    </source>
</evidence>
<dbReference type="Gene3D" id="3.90.220.20">
    <property type="entry name" value="DNA methylase specificity domains"/>
    <property type="match status" value="1"/>
</dbReference>
<dbReference type="CDD" id="cd02440">
    <property type="entry name" value="AdoMet_MTases"/>
    <property type="match status" value="1"/>
</dbReference>
<dbReference type="PRINTS" id="PR00507">
    <property type="entry name" value="N12N6MTFRASE"/>
</dbReference>
<reference evidence="4 5" key="1">
    <citation type="journal article" date="2013" name="Front. Microbiol.">
        <title>Comparative genomic analyses of the cyanobacterium, Lyngbya aestuarii BL J, a powerful hydrogen producer.</title>
        <authorList>
            <person name="Kothari A."/>
            <person name="Vaughn M."/>
            <person name="Garcia-Pichel F."/>
        </authorList>
    </citation>
    <scope>NUCLEOTIDE SEQUENCE [LARGE SCALE GENOMIC DNA]</scope>
    <source>
        <strain evidence="4 5">BL J</strain>
    </source>
</reference>
<dbReference type="GO" id="GO:0008170">
    <property type="term" value="F:N-methyltransferase activity"/>
    <property type="evidence" value="ECO:0007669"/>
    <property type="project" value="InterPro"/>
</dbReference>
<dbReference type="Pfam" id="PF02384">
    <property type="entry name" value="N6_Mtase"/>
    <property type="match status" value="1"/>
</dbReference>
<dbReference type="PANTHER" id="PTHR42998:SF1">
    <property type="entry name" value="TYPE I RESTRICTION ENZYME HINDI METHYLASE SUBUNIT"/>
    <property type="match status" value="1"/>
</dbReference>
<dbReference type="OrthoDB" id="467945at2"/>
<evidence type="ECO:0000256" key="1">
    <source>
        <dbReference type="ARBA" id="ARBA00022747"/>
    </source>
</evidence>
<evidence type="ECO:0000256" key="2">
    <source>
        <dbReference type="ARBA" id="ARBA00023125"/>
    </source>
</evidence>
<keyword evidence="1" id="KW-0680">Restriction system</keyword>
<evidence type="ECO:0000259" key="3">
    <source>
        <dbReference type="Pfam" id="PF02384"/>
    </source>
</evidence>
<dbReference type="EMBL" id="AUZM01000014">
    <property type="protein sequence ID" value="ERT08131.1"/>
    <property type="molecule type" value="Genomic_DNA"/>
</dbReference>
<dbReference type="SUPFAM" id="SSF53335">
    <property type="entry name" value="S-adenosyl-L-methionine-dependent methyltransferases"/>
    <property type="match status" value="1"/>
</dbReference>
<dbReference type="RefSeq" id="WP_023065720.1">
    <property type="nucleotide sequence ID" value="NZ_AUZM01000014.1"/>
</dbReference>
<organism evidence="4 5">
    <name type="scientific">Lyngbya aestuarii BL J</name>
    <dbReference type="NCBI Taxonomy" id="1348334"/>
    <lineage>
        <taxon>Bacteria</taxon>
        <taxon>Bacillati</taxon>
        <taxon>Cyanobacteriota</taxon>
        <taxon>Cyanophyceae</taxon>
        <taxon>Oscillatoriophycideae</taxon>
        <taxon>Oscillatoriales</taxon>
        <taxon>Microcoleaceae</taxon>
        <taxon>Lyngbya</taxon>
    </lineage>
</organism>
<dbReference type="InterPro" id="IPR003356">
    <property type="entry name" value="DNA_methylase_A-5"/>
</dbReference>
<dbReference type="PANTHER" id="PTHR42998">
    <property type="entry name" value="TYPE I RESTRICTION ENZYME HINDVIIP M PROTEIN-RELATED"/>
    <property type="match status" value="1"/>
</dbReference>
<dbReference type="InterPro" id="IPR044946">
    <property type="entry name" value="Restrct_endonuc_typeI_TRD_sf"/>
</dbReference>
<dbReference type="GO" id="GO:0003677">
    <property type="term" value="F:DNA binding"/>
    <property type="evidence" value="ECO:0007669"/>
    <property type="project" value="UniProtKB-KW"/>
</dbReference>
<dbReference type="AlphaFoldDB" id="U7QP03"/>
<keyword evidence="5" id="KW-1185">Reference proteome</keyword>
<name>U7QP03_9CYAN</name>
<accession>U7QP03</accession>
<dbReference type="SUPFAM" id="SSF116734">
    <property type="entry name" value="DNA methylase specificity domain"/>
    <property type="match status" value="1"/>
</dbReference>
<dbReference type="InterPro" id="IPR052916">
    <property type="entry name" value="Type-I_RE_MTase_Subunit"/>
</dbReference>
<dbReference type="Proteomes" id="UP000017127">
    <property type="component" value="Unassembled WGS sequence"/>
</dbReference>
<sequence length="1034" mass="118756">MPIQKQLEIPLEITTSSQPEVLDLRNIRLLVTRLHDLLRDNDSQSNIINRLDEIIKLIFSKVIFDKAQNHKLSKLFSSAEVPVNSNAIRSYYKELAHQYSSLIPKRFRELSCSDDAIIKCIATLQSLNFASTRFDVTGLAYEEVIRNTFNKGDHQQFFTPPHIVDFIISACKPYIKGDICDPASGTGGFLASIVKHKINYSSLTSIEIDERLSWISGINMLLHEADNFHTFFIPNGGTLSNEANQLFSSFDTIITNPPFGSDFADSETLDTFKLGSGRTARRRGILFIERCHALLRERGVLAIILDEGVLNLSHATDVRKFISRNFNLEAVINLPETTFMPYATVNSSILIMSKKADNISNPNIFFAKADKVGRKTNGDEDINYDERGKSHLNSDLPLILKAWQRYCKYGKVETSENIYITDIYSNLSYQDNDYRIDFQFHHPSRIDSQKLISNCIYPLKRLDEICIERNISVTPHKELAGEVICYTSLTNIEANTGRYEQVSTLADSLKSAVKMYYPGDIIFAKMRPNLRKVVLASFPEPGFVSSECSVFTIKKELDGSPVVDPLILSVLLRSDFVYGQIRHLVAGIGRPRVKSKDLRQVMIPLPSKDIQEQIHYQYLSQRQKVDDINSEIKSLLTHSQLMLTSSVQEVVSSFSGHQRLQITNKRRKEMMFDPTILKAFLKGEFNPIDTLSWLAESFLPEIVKTLNKTDVRRKLGIYSGEKIPENERNLTDTRNRVSLIIEYELARIANSILENLEIKDIFWTYVVANRFPDLEVRTTSGHKGLRVEVKCLQSISEEKSANFDTLRKDIHPKTDFVVIFAWDWKNDPENINWDRASFVYQVYVFHASSLALLRDWYWLNCPPKDLGNGLQGFDLRYAVNCKEGKYNEEEGNYGKLLRIWQQDFEYEPLMTDLLRRTVSDYLTFKNEVVRLGFDRLAYSFLPKLSGYPEITPVLFKDKQIGWQSGDTLFLLNSIAPKPSKQKVLLRELGINKVFRFSDKYHWSELRYEQGTLKKKRSGKKPKHLIPINLDQAEN</sequence>
<protein>
    <submittedName>
        <fullName evidence="4">Type I restriction modification DNA specificity domain protein</fullName>
    </submittedName>
</protein>
<evidence type="ECO:0000313" key="5">
    <source>
        <dbReference type="Proteomes" id="UP000017127"/>
    </source>
</evidence>
<dbReference type="InterPro" id="IPR002052">
    <property type="entry name" value="DNA_methylase_N6_adenine_CS"/>
</dbReference>
<proteinExistence type="predicted"/>
<dbReference type="PATRIC" id="fig|1348334.3.peg.1844"/>
<feature type="domain" description="DNA methylase adenine-specific" evidence="3">
    <location>
        <begin position="135"/>
        <end position="378"/>
    </location>
</feature>
<comment type="caution">
    <text evidence="4">The sequence shown here is derived from an EMBL/GenBank/DDBJ whole genome shotgun (WGS) entry which is preliminary data.</text>
</comment>
<dbReference type="Gene3D" id="3.40.50.150">
    <property type="entry name" value="Vaccinia Virus protein VP39"/>
    <property type="match status" value="1"/>
</dbReference>
<gene>
    <name evidence="4" type="ORF">M595_1892</name>
</gene>